<dbReference type="Proteomes" id="UP000326169">
    <property type="component" value="Unassembled WGS sequence"/>
</dbReference>
<dbReference type="SMART" id="SM00448">
    <property type="entry name" value="REC"/>
    <property type="match status" value="1"/>
</dbReference>
<evidence type="ECO:0000256" key="1">
    <source>
        <dbReference type="ARBA" id="ARBA00022553"/>
    </source>
</evidence>
<organism evidence="4 5">
    <name type="scientific">Limnospira platensis NIES-46</name>
    <dbReference type="NCBI Taxonomy" id="1236695"/>
    <lineage>
        <taxon>Bacteria</taxon>
        <taxon>Bacillati</taxon>
        <taxon>Cyanobacteriota</taxon>
        <taxon>Cyanophyceae</taxon>
        <taxon>Oscillatoriophycideae</taxon>
        <taxon>Oscillatoriales</taxon>
        <taxon>Sirenicapillariaceae</taxon>
        <taxon>Limnospira</taxon>
    </lineage>
</organism>
<dbReference type="InterPro" id="IPR050595">
    <property type="entry name" value="Bact_response_regulator"/>
</dbReference>
<keyword evidence="5" id="KW-1185">Reference proteome</keyword>
<dbReference type="EMBL" id="BIMW01000074">
    <property type="protein sequence ID" value="GCE93481.1"/>
    <property type="molecule type" value="Genomic_DNA"/>
</dbReference>
<dbReference type="SUPFAM" id="SSF52172">
    <property type="entry name" value="CheY-like"/>
    <property type="match status" value="1"/>
</dbReference>
<accession>A0A5M3T6L0</accession>
<dbReference type="InterPro" id="IPR011006">
    <property type="entry name" value="CheY-like_superfamily"/>
</dbReference>
<keyword evidence="1 2" id="KW-0597">Phosphoprotein</keyword>
<reference evidence="4 5" key="1">
    <citation type="journal article" date="2019" name="J Genomics">
        <title>The Draft Genome of a Hydrogen-producing Cyanobacterium, Arthrospira platensis NIES-46.</title>
        <authorList>
            <person name="Suzuki S."/>
            <person name="Yamaguchi H."/>
            <person name="Kawachi M."/>
        </authorList>
    </citation>
    <scope>NUCLEOTIDE SEQUENCE [LARGE SCALE GENOMIC DNA]</scope>
    <source>
        <strain evidence="4 5">NIES-46</strain>
    </source>
</reference>
<dbReference type="Pfam" id="PF00072">
    <property type="entry name" value="Response_reg"/>
    <property type="match status" value="1"/>
</dbReference>
<comment type="caution">
    <text evidence="4">The sequence shown here is derived from an EMBL/GenBank/DDBJ whole genome shotgun (WGS) entry which is preliminary data.</text>
</comment>
<dbReference type="InterPro" id="IPR001789">
    <property type="entry name" value="Sig_transdc_resp-reg_receiver"/>
</dbReference>
<sequence>MLGGTISLESQLGKGSKFTLIFPQVTPIDWQPDDRIVEINDDLNQIQSSKILVVDDVQSNLDLIQGYFVNSHHHLWLAHNGIEAIQIAELEKPDLIMMDLRMPELDGVEATKQLKANPATKQIPIIILTASSLDRDHQELSSLQDGFLHKPVSRSQLVLVLKQLLPLDTVNTVESVADDTSPVPPAFPVSPEFPHGSIDELLEKLQQQEEIFWPELGQTLKMRDLQAFSEQLVQWSQQYPYPAFVEYALTLSSQLEQFDWDKIPGTVRAFPDLRRSLIDIYGE</sequence>
<protein>
    <submittedName>
        <fullName evidence="4">Two-component response regulator</fullName>
    </submittedName>
</protein>
<evidence type="ECO:0000259" key="3">
    <source>
        <dbReference type="PROSITE" id="PS50110"/>
    </source>
</evidence>
<feature type="modified residue" description="4-aspartylphosphate" evidence="2">
    <location>
        <position position="99"/>
    </location>
</feature>
<evidence type="ECO:0000256" key="2">
    <source>
        <dbReference type="PROSITE-ProRule" id="PRU00169"/>
    </source>
</evidence>
<dbReference type="Gene3D" id="3.40.50.2300">
    <property type="match status" value="1"/>
</dbReference>
<evidence type="ECO:0000313" key="5">
    <source>
        <dbReference type="Proteomes" id="UP000326169"/>
    </source>
</evidence>
<dbReference type="PANTHER" id="PTHR44591">
    <property type="entry name" value="STRESS RESPONSE REGULATOR PROTEIN 1"/>
    <property type="match status" value="1"/>
</dbReference>
<gene>
    <name evidence="4" type="ORF">NIES46_15310</name>
</gene>
<proteinExistence type="predicted"/>
<feature type="domain" description="Response regulatory" evidence="3">
    <location>
        <begin position="50"/>
        <end position="165"/>
    </location>
</feature>
<evidence type="ECO:0000313" key="4">
    <source>
        <dbReference type="EMBL" id="GCE93481.1"/>
    </source>
</evidence>
<dbReference type="PANTHER" id="PTHR44591:SF3">
    <property type="entry name" value="RESPONSE REGULATORY DOMAIN-CONTAINING PROTEIN"/>
    <property type="match status" value="1"/>
</dbReference>
<name>A0A5M3T6L0_LIMPL</name>
<dbReference type="PROSITE" id="PS50110">
    <property type="entry name" value="RESPONSE_REGULATORY"/>
    <property type="match status" value="1"/>
</dbReference>